<proteinExistence type="predicted"/>
<keyword evidence="6" id="KW-1185">Reference proteome</keyword>
<evidence type="ECO:0000313" key="6">
    <source>
        <dbReference type="Proteomes" id="UP001589733"/>
    </source>
</evidence>
<dbReference type="RefSeq" id="WP_380012551.1">
    <property type="nucleotide sequence ID" value="NZ_JBHLYR010000051.1"/>
</dbReference>
<organism evidence="5 6">
    <name type="scientific">Deinococcus oregonensis</name>
    <dbReference type="NCBI Taxonomy" id="1805970"/>
    <lineage>
        <taxon>Bacteria</taxon>
        <taxon>Thermotogati</taxon>
        <taxon>Deinococcota</taxon>
        <taxon>Deinococci</taxon>
        <taxon>Deinococcales</taxon>
        <taxon>Deinococcaceae</taxon>
        <taxon>Deinococcus</taxon>
    </lineage>
</organism>
<dbReference type="PROSITE" id="PS50088">
    <property type="entry name" value="ANK_REPEAT"/>
    <property type="match status" value="3"/>
</dbReference>
<comment type="caution">
    <text evidence="5">The sequence shown here is derived from an EMBL/GenBank/DDBJ whole genome shotgun (WGS) entry which is preliminary data.</text>
</comment>
<accession>A0ABV6B545</accession>
<reference evidence="5 6" key="1">
    <citation type="submission" date="2024-09" db="EMBL/GenBank/DDBJ databases">
        <authorList>
            <person name="Sun Q."/>
            <person name="Mori K."/>
        </authorList>
    </citation>
    <scope>NUCLEOTIDE SEQUENCE [LARGE SCALE GENOMIC DNA]</scope>
    <source>
        <strain evidence="5 6">JCM 13503</strain>
    </source>
</reference>
<dbReference type="EMBL" id="JBHLYR010000051">
    <property type="protein sequence ID" value="MFB9993533.1"/>
    <property type="molecule type" value="Genomic_DNA"/>
</dbReference>
<dbReference type="InterPro" id="IPR002110">
    <property type="entry name" value="Ankyrin_rpt"/>
</dbReference>
<dbReference type="PANTHER" id="PTHR24166">
    <property type="entry name" value="ROLLING PEBBLES, ISOFORM B"/>
    <property type="match status" value="1"/>
</dbReference>
<dbReference type="PROSITE" id="PS50297">
    <property type="entry name" value="ANK_REP_REGION"/>
    <property type="match status" value="3"/>
</dbReference>
<evidence type="ECO:0000256" key="2">
    <source>
        <dbReference type="ARBA" id="ARBA00023043"/>
    </source>
</evidence>
<feature type="repeat" description="ANK" evidence="3">
    <location>
        <begin position="142"/>
        <end position="174"/>
    </location>
</feature>
<dbReference type="Proteomes" id="UP001589733">
    <property type="component" value="Unassembled WGS sequence"/>
</dbReference>
<dbReference type="InterPro" id="IPR036770">
    <property type="entry name" value="Ankyrin_rpt-contain_sf"/>
</dbReference>
<feature type="compositionally biased region" description="Basic and acidic residues" evidence="4">
    <location>
        <begin position="265"/>
        <end position="299"/>
    </location>
</feature>
<dbReference type="PANTHER" id="PTHR24166:SF48">
    <property type="entry name" value="PROTEIN VAPYRIN"/>
    <property type="match status" value="1"/>
</dbReference>
<evidence type="ECO:0000256" key="3">
    <source>
        <dbReference type="PROSITE-ProRule" id="PRU00023"/>
    </source>
</evidence>
<dbReference type="PRINTS" id="PR01415">
    <property type="entry name" value="ANKYRIN"/>
</dbReference>
<dbReference type="SMART" id="SM00248">
    <property type="entry name" value="ANK"/>
    <property type="match status" value="5"/>
</dbReference>
<dbReference type="Pfam" id="PF13637">
    <property type="entry name" value="Ank_4"/>
    <property type="match status" value="1"/>
</dbReference>
<protein>
    <submittedName>
        <fullName evidence="5">Ankyrin repeat domain-containing protein</fullName>
    </submittedName>
</protein>
<feature type="region of interest" description="Disordered" evidence="4">
    <location>
        <begin position="232"/>
        <end position="319"/>
    </location>
</feature>
<feature type="region of interest" description="Disordered" evidence="4">
    <location>
        <begin position="386"/>
        <end position="436"/>
    </location>
</feature>
<gene>
    <name evidence="5" type="ORF">ACFFLM_16320</name>
</gene>
<feature type="repeat" description="ANK" evidence="3">
    <location>
        <begin position="107"/>
        <end position="139"/>
    </location>
</feature>
<keyword evidence="1" id="KW-0677">Repeat</keyword>
<feature type="repeat" description="ANK" evidence="3">
    <location>
        <begin position="175"/>
        <end position="207"/>
    </location>
</feature>
<name>A0ABV6B545_9DEIO</name>
<keyword evidence="2 3" id="KW-0040">ANK repeat</keyword>
<evidence type="ECO:0000256" key="4">
    <source>
        <dbReference type="SAM" id="MobiDB-lite"/>
    </source>
</evidence>
<dbReference type="Gene3D" id="1.25.40.20">
    <property type="entry name" value="Ankyrin repeat-containing domain"/>
    <property type="match status" value="1"/>
</dbReference>
<feature type="compositionally biased region" description="Polar residues" evidence="4">
    <location>
        <begin position="301"/>
        <end position="312"/>
    </location>
</feature>
<dbReference type="Pfam" id="PF12796">
    <property type="entry name" value="Ank_2"/>
    <property type="match status" value="1"/>
</dbReference>
<dbReference type="InterPro" id="IPR050889">
    <property type="entry name" value="Dendritic_Spine_Reg/Scaffold"/>
</dbReference>
<feature type="compositionally biased region" description="Polar residues" evidence="4">
    <location>
        <begin position="386"/>
        <end position="399"/>
    </location>
</feature>
<evidence type="ECO:0000256" key="1">
    <source>
        <dbReference type="ARBA" id="ARBA00022737"/>
    </source>
</evidence>
<sequence>MTDPHSWPAEATNALFVAIQASDIETVQALIRARPALLSTVSPMGVSPLLFATYYRKPKVARALVGLHAELGGPALTVFEAAAAGELDHVRAVLDTGEVDVNAVSADGFTPLGLAAFFGQGEVAAELLLRGANVHAVSANAMQVQPLHSAVAGNDLGLTQLLLAHGADVNAVQQDGFTPLMAAAQHGNAALVDLVLAAGADPAARTQEGRSAASIAEEEGHSALAALLTTGESPFLSSPHDKPQETRNAAPAAPRDTTGMTNPNGDHDDLLHREVPHEDGRPADHRTGFQTPDPKDDHQPFYTTTPADSRVSSADEGKYEPVQMQDPHEITGQFDHLATRDPAQMEHTLQTPEFVGVQSVDGLGGELLDTVVPSAGLGLNNTAMLASGTQRRSADSNPGYTPPSEQGPPHLSERPGDLPQGTRAELQSEVSGDDRK</sequence>
<evidence type="ECO:0000313" key="5">
    <source>
        <dbReference type="EMBL" id="MFB9993533.1"/>
    </source>
</evidence>
<dbReference type="SUPFAM" id="SSF48403">
    <property type="entry name" value="Ankyrin repeat"/>
    <property type="match status" value="1"/>
</dbReference>